<dbReference type="PROSITE" id="PS50234">
    <property type="entry name" value="VWFA"/>
    <property type="match status" value="1"/>
</dbReference>
<evidence type="ECO:0000259" key="4">
    <source>
        <dbReference type="PROSITE" id="PS50234"/>
    </source>
</evidence>
<reference evidence="5 6" key="1">
    <citation type="submission" date="2019-01" db="EMBL/GenBank/DDBJ databases">
        <title>Ktedonosporobacter rubrisoli SCAWS-G2.</title>
        <authorList>
            <person name="Huang Y."/>
            <person name="Yan B."/>
        </authorList>
    </citation>
    <scope>NUCLEOTIDE SEQUENCE [LARGE SCALE GENOMIC DNA]</scope>
    <source>
        <strain evidence="5 6">SCAWS-G2</strain>
    </source>
</reference>
<keyword evidence="2" id="KW-0964">Secreted</keyword>
<dbReference type="GO" id="GO:0005737">
    <property type="term" value="C:cytoplasm"/>
    <property type="evidence" value="ECO:0007669"/>
    <property type="project" value="TreeGrafter"/>
</dbReference>
<dbReference type="GO" id="GO:0004674">
    <property type="term" value="F:protein serine/threonine kinase activity"/>
    <property type="evidence" value="ECO:0007669"/>
    <property type="project" value="TreeGrafter"/>
</dbReference>
<dbReference type="Gene3D" id="3.40.50.410">
    <property type="entry name" value="von Willebrand factor, type A domain"/>
    <property type="match status" value="1"/>
</dbReference>
<comment type="subcellular location">
    <subcellularLocation>
        <location evidence="1">Secreted</location>
    </subcellularLocation>
</comment>
<keyword evidence="3" id="KW-0732">Signal</keyword>
<dbReference type="InterPro" id="IPR056861">
    <property type="entry name" value="HMCN1-like_VWA"/>
</dbReference>
<dbReference type="CDD" id="cd00198">
    <property type="entry name" value="vWFA"/>
    <property type="match status" value="1"/>
</dbReference>
<evidence type="ECO:0000256" key="3">
    <source>
        <dbReference type="ARBA" id="ARBA00022729"/>
    </source>
</evidence>
<dbReference type="OrthoDB" id="9805121at2"/>
<dbReference type="PANTHER" id="PTHR47763">
    <property type="entry name" value="ALPHA-PROTEIN KINASE VWKA"/>
    <property type="match status" value="1"/>
</dbReference>
<dbReference type="KEGG" id="kbs:EPA93_44620"/>
<dbReference type="Proteomes" id="UP000290365">
    <property type="component" value="Chromosome"/>
</dbReference>
<evidence type="ECO:0000313" key="6">
    <source>
        <dbReference type="Proteomes" id="UP000290365"/>
    </source>
</evidence>
<sequence>MENINMVDLAFIVDTTGSMGSLISAAQLQMVALLTELSQAAQVHLQLGIVEYRDHPPQDQMVYKVHEFTADLKRAQQTIRSLSANGGGDSPEAVLDGIVAACHDLAWRPHARRLAVLVGDAPPHGVGTPGDAFARGCPCGETLESVTRLAEATRVNIYALGLAKEVAASFSTISMLTGGKFYASNNADKAIEHLAGLLKAEFGKLELDRSILNAYLEQQELSMEELATRVGSSRHEVSAAFLRLLSRDLIKAPATQFAD</sequence>
<evidence type="ECO:0000256" key="1">
    <source>
        <dbReference type="ARBA" id="ARBA00004613"/>
    </source>
</evidence>
<keyword evidence="6" id="KW-1185">Reference proteome</keyword>
<dbReference type="PANTHER" id="PTHR47763:SF1">
    <property type="entry name" value="DUF659 DOMAIN-CONTAINING PROTEIN"/>
    <property type="match status" value="1"/>
</dbReference>
<organism evidence="5 6">
    <name type="scientific">Ktedonosporobacter rubrisoli</name>
    <dbReference type="NCBI Taxonomy" id="2509675"/>
    <lineage>
        <taxon>Bacteria</taxon>
        <taxon>Bacillati</taxon>
        <taxon>Chloroflexota</taxon>
        <taxon>Ktedonobacteria</taxon>
        <taxon>Ktedonobacterales</taxon>
        <taxon>Ktedonosporobacteraceae</taxon>
        <taxon>Ktedonosporobacter</taxon>
    </lineage>
</organism>
<evidence type="ECO:0000313" key="5">
    <source>
        <dbReference type="EMBL" id="QBD82680.1"/>
    </source>
</evidence>
<dbReference type="RefSeq" id="WP_129893749.1">
    <property type="nucleotide sequence ID" value="NZ_CP035758.1"/>
</dbReference>
<dbReference type="InterPro" id="IPR036465">
    <property type="entry name" value="vWFA_dom_sf"/>
</dbReference>
<dbReference type="InterPro" id="IPR052969">
    <property type="entry name" value="Thr-specific_kinase-like"/>
</dbReference>
<feature type="domain" description="VWFA" evidence="4">
    <location>
        <begin position="8"/>
        <end position="198"/>
    </location>
</feature>
<gene>
    <name evidence="5" type="ORF">EPA93_44620</name>
</gene>
<accession>A0A4P6K4C8</accession>
<dbReference type="Pfam" id="PF25106">
    <property type="entry name" value="VWA_4"/>
    <property type="match status" value="1"/>
</dbReference>
<dbReference type="InterPro" id="IPR002035">
    <property type="entry name" value="VWF_A"/>
</dbReference>
<name>A0A4P6K4C8_KTERU</name>
<dbReference type="EMBL" id="CP035758">
    <property type="protein sequence ID" value="QBD82680.1"/>
    <property type="molecule type" value="Genomic_DNA"/>
</dbReference>
<evidence type="ECO:0000256" key="2">
    <source>
        <dbReference type="ARBA" id="ARBA00022525"/>
    </source>
</evidence>
<dbReference type="AlphaFoldDB" id="A0A4P6K4C8"/>
<dbReference type="SUPFAM" id="SSF53300">
    <property type="entry name" value="vWA-like"/>
    <property type="match status" value="1"/>
</dbReference>
<proteinExistence type="predicted"/>
<protein>
    <submittedName>
        <fullName evidence="5">VWA domain-containing protein</fullName>
    </submittedName>
</protein>